<comment type="caution">
    <text evidence="2">The sequence shown here is derived from an EMBL/GenBank/DDBJ whole genome shotgun (WGS) entry which is preliminary data.</text>
</comment>
<dbReference type="InterPro" id="IPR009875">
    <property type="entry name" value="PilZ_domain"/>
</dbReference>
<sequence>MTAAPGTPSPKQAPARVALFHIDTAAETVLRDGFRQFNIDTVHLDGEITTRLWKEKFEACVVPLDHEDANKILEAARTSPSNRRLVIYAIAADSAETLRFSKHGLNVVLPRPIERQSVLRAVRASHLLVLHELRRYVRVPVVVEVKVESERGAKYIAVSQEVSGGGMSLSTSGKPNAGDNVTVTFALPNGKQMISRGIICWARAAEGRPEEMLFGVRFHSDDDRRLAVREWIEAYLDM</sequence>
<evidence type="ECO:0000313" key="2">
    <source>
        <dbReference type="EMBL" id="MBI2678102.1"/>
    </source>
</evidence>
<evidence type="ECO:0000259" key="1">
    <source>
        <dbReference type="Pfam" id="PF07238"/>
    </source>
</evidence>
<dbReference type="GO" id="GO:0035438">
    <property type="term" value="F:cyclic-di-GMP binding"/>
    <property type="evidence" value="ECO:0007669"/>
    <property type="project" value="InterPro"/>
</dbReference>
<organism evidence="2 3">
    <name type="scientific">Candidatus Korobacter versatilis</name>
    <dbReference type="NCBI Taxonomy" id="658062"/>
    <lineage>
        <taxon>Bacteria</taxon>
        <taxon>Pseudomonadati</taxon>
        <taxon>Acidobacteriota</taxon>
        <taxon>Terriglobia</taxon>
        <taxon>Terriglobales</taxon>
        <taxon>Candidatus Korobacteraceae</taxon>
        <taxon>Candidatus Korobacter</taxon>
    </lineage>
</organism>
<feature type="domain" description="PilZ" evidence="1">
    <location>
        <begin position="133"/>
        <end position="233"/>
    </location>
</feature>
<dbReference type="Pfam" id="PF07238">
    <property type="entry name" value="PilZ"/>
    <property type="match status" value="1"/>
</dbReference>
<protein>
    <submittedName>
        <fullName evidence="2">PilZ domain-containing protein</fullName>
    </submittedName>
</protein>
<dbReference type="EMBL" id="JACPNR010000006">
    <property type="protein sequence ID" value="MBI2678102.1"/>
    <property type="molecule type" value="Genomic_DNA"/>
</dbReference>
<dbReference type="SUPFAM" id="SSF141371">
    <property type="entry name" value="PilZ domain-like"/>
    <property type="match status" value="1"/>
</dbReference>
<evidence type="ECO:0000313" key="3">
    <source>
        <dbReference type="Proteomes" id="UP000779809"/>
    </source>
</evidence>
<name>A0A932EP72_9BACT</name>
<accession>A0A932EP72</accession>
<dbReference type="Proteomes" id="UP000779809">
    <property type="component" value="Unassembled WGS sequence"/>
</dbReference>
<gene>
    <name evidence="2" type="ORF">HYX28_04925</name>
</gene>
<dbReference type="Gene3D" id="2.40.10.220">
    <property type="entry name" value="predicted glycosyltransferase like domains"/>
    <property type="match status" value="1"/>
</dbReference>
<dbReference type="AlphaFoldDB" id="A0A932EP72"/>
<proteinExistence type="predicted"/>
<reference evidence="2" key="1">
    <citation type="submission" date="2020-07" db="EMBL/GenBank/DDBJ databases">
        <title>Huge and variable diversity of episymbiotic CPR bacteria and DPANN archaea in groundwater ecosystems.</title>
        <authorList>
            <person name="He C.Y."/>
            <person name="Keren R."/>
            <person name="Whittaker M."/>
            <person name="Farag I.F."/>
            <person name="Doudna J."/>
            <person name="Cate J.H.D."/>
            <person name="Banfield J.F."/>
        </authorList>
    </citation>
    <scope>NUCLEOTIDE SEQUENCE</scope>
    <source>
        <strain evidence="2">NC_groundwater_580_Pr5_B-0.1um_64_19</strain>
    </source>
</reference>